<organism evidence="2 3">
    <name type="scientific">Chthoniobacter flavus Ellin428</name>
    <dbReference type="NCBI Taxonomy" id="497964"/>
    <lineage>
        <taxon>Bacteria</taxon>
        <taxon>Pseudomonadati</taxon>
        <taxon>Verrucomicrobiota</taxon>
        <taxon>Spartobacteria</taxon>
        <taxon>Chthoniobacterales</taxon>
        <taxon>Chthoniobacteraceae</taxon>
        <taxon>Chthoniobacter</taxon>
    </lineage>
</organism>
<evidence type="ECO:0000313" key="2">
    <source>
        <dbReference type="EMBL" id="EDY21674.1"/>
    </source>
</evidence>
<dbReference type="RefSeq" id="WP_006978246.1">
    <property type="nucleotide sequence ID" value="NZ_ABVL01000002.1"/>
</dbReference>
<dbReference type="Pfam" id="PF12705">
    <property type="entry name" value="PDDEXK_1"/>
    <property type="match status" value="1"/>
</dbReference>
<dbReference type="InParanoid" id="B4CW82"/>
<feature type="domain" description="PD-(D/E)XK endonuclease-like" evidence="1">
    <location>
        <begin position="702"/>
        <end position="912"/>
    </location>
</feature>
<dbReference type="SUPFAM" id="SSF52540">
    <property type="entry name" value="P-loop containing nucleoside triphosphate hydrolases"/>
    <property type="match status" value="1"/>
</dbReference>
<dbReference type="InterPro" id="IPR011335">
    <property type="entry name" value="Restrct_endonuc-II-like"/>
</dbReference>
<reference evidence="2 3" key="1">
    <citation type="journal article" date="2011" name="J. Bacteriol.">
        <title>Genome sequence of Chthoniobacter flavus Ellin428, an aerobic heterotrophic soil bacterium.</title>
        <authorList>
            <person name="Kant R."/>
            <person name="van Passel M.W."/>
            <person name="Palva A."/>
            <person name="Lucas S."/>
            <person name="Lapidus A."/>
            <person name="Glavina Del Rio T."/>
            <person name="Dalin E."/>
            <person name="Tice H."/>
            <person name="Bruce D."/>
            <person name="Goodwin L."/>
            <person name="Pitluck S."/>
            <person name="Larimer F.W."/>
            <person name="Land M.L."/>
            <person name="Hauser L."/>
            <person name="Sangwan P."/>
            <person name="de Vos W.M."/>
            <person name="Janssen P.H."/>
            <person name="Smidt H."/>
        </authorList>
    </citation>
    <scope>NUCLEOTIDE SEQUENCE [LARGE SCALE GENOMIC DNA]</scope>
    <source>
        <strain evidence="2 3">Ellin428</strain>
    </source>
</reference>
<dbReference type="Gene3D" id="3.90.320.10">
    <property type="match status" value="1"/>
</dbReference>
<name>B4CW82_9BACT</name>
<proteinExistence type="predicted"/>
<accession>B4CW82</accession>
<dbReference type="InterPro" id="IPR038726">
    <property type="entry name" value="PDDEXK_AddAB-type"/>
</dbReference>
<evidence type="ECO:0000259" key="1">
    <source>
        <dbReference type="Pfam" id="PF12705"/>
    </source>
</evidence>
<dbReference type="InterPro" id="IPR027417">
    <property type="entry name" value="P-loop_NTPase"/>
</dbReference>
<dbReference type="EMBL" id="ABVL01000002">
    <property type="protein sequence ID" value="EDY21674.1"/>
    <property type="molecule type" value="Genomic_DNA"/>
</dbReference>
<dbReference type="AlphaFoldDB" id="B4CW82"/>
<keyword evidence="3" id="KW-1185">Reference proteome</keyword>
<comment type="caution">
    <text evidence="2">The sequence shown here is derived from an EMBL/GenBank/DDBJ whole genome shotgun (WGS) entry which is preliminary data.</text>
</comment>
<protein>
    <recommendedName>
        <fullName evidence="1">PD-(D/E)XK endonuclease-like domain-containing protein</fullName>
    </recommendedName>
</protein>
<sequence length="991" mass="109366">MPVFLHTSALASMAHETVFIPWLEKAAAQAPTSGRVTAILVPHRADAYYLKSLALARRIGLWNLRFLTPSDLRDHLAEHLPPAAKSPLREHSRLLLATAAERLANSLTTESAASVAAAPDQLLKAIDMIGQAGWDFSSAGPRHLQPIVAEFRRLLAAAGFQMSHDTDRATLVAARHAEPLFRELFVIGFHALHWPLWPLLEAAVRLAETSVVCLTEPRMEAGDLDAAWVGTWEDTFEPAQPIPADPPSSPLSEALQLPDSPVTRFQREAAPTNEVAFLVGLDTAEHARAIATRALQYLADRKCDRLGILFPSAGALSRRVAALLAEAGVAHDDGLAYQSPGPLEKDTAWEAWLTLQENPRAPVLLRYVRSRGETPLAGLKADDACYELERAFQELLIDDLGVLAEFLARHPREQSRALAAALHTLPLLPERATLGEFIQRTHEIFEASAWTERAAALQHFARDWNQSRDLLISRRTWLRWLQETLVSWQARRAEKGSHPYSRVHLLPYAQADSQAWTHLIVAGLNEGQWPPPFDEAGFLGEDEIAALNRQVRTLNTRASVQGSQGEGHVTVQAGRALCLGPVEKRTIVERQFFNTLESTTLAITATMQLHDEAAPERPLNPSEFFTRLHFCARGRAVSQQTLTNLHGETVRWHGTAAVLLVPISEPAAAQQTRIAFDARRVASYPFGEYEFALRGAPPRPLRLAATSWETALAAPTQIFLSAVLGVSATNTEEETPWTLAHGSWVHRWLSVITGSIAPGTFAPLPPPAELQDRVRKAAESFHDRVAAALTARRRPMPDWWQSAWQQAWSTAMQLAVNISTVQGRTHAATEWKIGDTALPVEDDSLYVRGRIDLLLSTSEALQDVWLVDYKTGHRDPLTADDIAKGDGLQLGLYALALRATGAQEVGVSLLTSDIALDTPQVQLAQLEQLTDLWRGLLQMQKSGVFGMRGALRREFGISQDYPLATLPVDETILAQKWMMSHPHLAPEEEEA</sequence>
<dbReference type="STRING" id="497964.CfE428DRAFT_0919"/>
<gene>
    <name evidence="2" type="ORF">CfE428DRAFT_0919</name>
</gene>
<evidence type="ECO:0000313" key="3">
    <source>
        <dbReference type="Proteomes" id="UP000005824"/>
    </source>
</evidence>
<dbReference type="Proteomes" id="UP000005824">
    <property type="component" value="Unassembled WGS sequence"/>
</dbReference>
<dbReference type="SUPFAM" id="SSF52980">
    <property type="entry name" value="Restriction endonuclease-like"/>
    <property type="match status" value="1"/>
</dbReference>
<dbReference type="InterPro" id="IPR011604">
    <property type="entry name" value="PDDEXK-like_dom_sf"/>
</dbReference>